<name>A0A3B1ACA1_9ZZZZ</name>
<dbReference type="SUPFAM" id="SSF55718">
    <property type="entry name" value="SCP-like"/>
    <property type="match status" value="1"/>
</dbReference>
<keyword evidence="3" id="KW-0830">Ubiquinone</keyword>
<dbReference type="Pfam" id="PF02036">
    <property type="entry name" value="SCP2"/>
    <property type="match status" value="1"/>
</dbReference>
<keyword evidence="1" id="KW-0175">Coiled coil</keyword>
<accession>A0A3B1ACA1</accession>
<dbReference type="InterPro" id="IPR003033">
    <property type="entry name" value="SCP2_sterol-bd_dom"/>
</dbReference>
<reference evidence="3" key="1">
    <citation type="submission" date="2018-06" db="EMBL/GenBank/DDBJ databases">
        <authorList>
            <person name="Zhirakovskaya E."/>
        </authorList>
    </citation>
    <scope>NUCLEOTIDE SEQUENCE</scope>
</reference>
<proteinExistence type="inferred from homology"/>
<evidence type="ECO:0000256" key="1">
    <source>
        <dbReference type="SAM" id="Coils"/>
    </source>
</evidence>
<protein>
    <submittedName>
        <fullName evidence="3">Protein YigP (COG3165) clustered with ubiquinone biosynthetic genes</fullName>
    </submittedName>
</protein>
<dbReference type="HAMAP" id="MF_02215">
    <property type="entry name" value="UbiJ"/>
    <property type="match status" value="1"/>
</dbReference>
<dbReference type="GO" id="GO:0006744">
    <property type="term" value="P:ubiquinone biosynthetic process"/>
    <property type="evidence" value="ECO:0007669"/>
    <property type="project" value="InterPro"/>
</dbReference>
<evidence type="ECO:0000313" key="3">
    <source>
        <dbReference type="EMBL" id="VAW91434.1"/>
    </source>
</evidence>
<dbReference type="PANTHER" id="PTHR38693">
    <property type="entry name" value="UBIQUINONE BIOSYNTHESIS PROTEIN UBIJ"/>
    <property type="match status" value="1"/>
</dbReference>
<dbReference type="PANTHER" id="PTHR38693:SF1">
    <property type="entry name" value="UBIQUINONE BIOSYNTHESIS ACCESSORY FACTOR UBIJ"/>
    <property type="match status" value="1"/>
</dbReference>
<organism evidence="3">
    <name type="scientific">hydrothermal vent metagenome</name>
    <dbReference type="NCBI Taxonomy" id="652676"/>
    <lineage>
        <taxon>unclassified sequences</taxon>
        <taxon>metagenomes</taxon>
        <taxon>ecological metagenomes</taxon>
    </lineage>
</organism>
<sequence>MPTDQTSQQASTTNEIKVALIAAIERALNQYISMDSTATAKLAGLAGKVIAIELQDWDFTLYLLPDAQGIQVMSAYAGDADTIIKGAPVALFNMSQGDSTAATLREQNISIDGDLELGQQFNQFFKQLDIDWEEQFAQVFSKFTSESTADLFAHKLGRLADGFQQWQSQARQTLEQNIAEYLQQESKILPFAEEIEPFFSAVDTLRNDVDRLEARFQRLQAKKNAAKVD</sequence>
<dbReference type="InterPro" id="IPR038989">
    <property type="entry name" value="UbiJ"/>
</dbReference>
<gene>
    <name evidence="3" type="ORF">MNBD_GAMMA23-2112</name>
</gene>
<dbReference type="AlphaFoldDB" id="A0A3B1ACA1"/>
<feature type="coiled-coil region" evidence="1">
    <location>
        <begin position="202"/>
        <end position="229"/>
    </location>
</feature>
<dbReference type="InterPro" id="IPR036527">
    <property type="entry name" value="SCP2_sterol-bd_dom_sf"/>
</dbReference>
<evidence type="ECO:0000259" key="2">
    <source>
        <dbReference type="Pfam" id="PF02036"/>
    </source>
</evidence>
<feature type="domain" description="SCP2" evidence="2">
    <location>
        <begin position="28"/>
        <end position="126"/>
    </location>
</feature>
<dbReference type="EMBL" id="UOFT01000010">
    <property type="protein sequence ID" value="VAW91434.1"/>
    <property type="molecule type" value="Genomic_DNA"/>
</dbReference>